<evidence type="ECO:0000313" key="2">
    <source>
        <dbReference type="EMBL" id="GIF80999.1"/>
    </source>
</evidence>
<protein>
    <submittedName>
        <fullName evidence="2">Uncharacterized protein</fullName>
    </submittedName>
</protein>
<dbReference type="RefSeq" id="WP_203745110.1">
    <property type="nucleotide sequence ID" value="NZ_BONF01000011.1"/>
</dbReference>
<proteinExistence type="predicted"/>
<feature type="transmembrane region" description="Helical" evidence="1">
    <location>
        <begin position="16"/>
        <end position="37"/>
    </location>
</feature>
<sequence length="196" mass="21009">MPNPLRALHPRQFRGVRLFLIITVGALIAALAGSALLPAEHRGLVIGLVLAAGLVAGWFWLSGFRPVWTAVAAVLGFLFVVSVLQETGPSLLQLRGGQVEAQTMGLRESDGPADRYHYTVTALSGRAIGGELSLDEQAYQVGESLTVVEEPDGLAHPMLPAEVAEHRQSWLALLVLYLATALLCFLAGRPRRPKTA</sequence>
<evidence type="ECO:0000313" key="3">
    <source>
        <dbReference type="Proteomes" id="UP000601223"/>
    </source>
</evidence>
<dbReference type="AlphaFoldDB" id="A0A8J3JE73"/>
<feature type="transmembrane region" description="Helical" evidence="1">
    <location>
        <begin position="68"/>
        <end position="85"/>
    </location>
</feature>
<feature type="transmembrane region" description="Helical" evidence="1">
    <location>
        <begin position="169"/>
        <end position="188"/>
    </location>
</feature>
<keyword evidence="3" id="KW-1185">Reference proteome</keyword>
<keyword evidence="1" id="KW-0472">Membrane</keyword>
<accession>A0A8J3JE73</accession>
<dbReference type="Proteomes" id="UP000601223">
    <property type="component" value="Unassembled WGS sequence"/>
</dbReference>
<feature type="transmembrane region" description="Helical" evidence="1">
    <location>
        <begin position="43"/>
        <end position="61"/>
    </location>
</feature>
<comment type="caution">
    <text evidence="2">The sequence shown here is derived from an EMBL/GenBank/DDBJ whole genome shotgun (WGS) entry which is preliminary data.</text>
</comment>
<organism evidence="2 3">
    <name type="scientific">Catellatospora bangladeshensis</name>
    <dbReference type="NCBI Taxonomy" id="310355"/>
    <lineage>
        <taxon>Bacteria</taxon>
        <taxon>Bacillati</taxon>
        <taxon>Actinomycetota</taxon>
        <taxon>Actinomycetes</taxon>
        <taxon>Micromonosporales</taxon>
        <taxon>Micromonosporaceae</taxon>
        <taxon>Catellatospora</taxon>
    </lineage>
</organism>
<name>A0A8J3JE73_9ACTN</name>
<evidence type="ECO:0000256" key="1">
    <source>
        <dbReference type="SAM" id="Phobius"/>
    </source>
</evidence>
<reference evidence="2 3" key="1">
    <citation type="submission" date="2021-01" db="EMBL/GenBank/DDBJ databases">
        <title>Whole genome shotgun sequence of Catellatospora bangladeshensis NBRC 107357.</title>
        <authorList>
            <person name="Komaki H."/>
            <person name="Tamura T."/>
        </authorList>
    </citation>
    <scope>NUCLEOTIDE SEQUENCE [LARGE SCALE GENOMIC DNA]</scope>
    <source>
        <strain evidence="2 3">NBRC 107357</strain>
    </source>
</reference>
<gene>
    <name evidence="2" type="ORF">Cba03nite_23480</name>
</gene>
<keyword evidence="1" id="KW-0812">Transmembrane</keyword>
<dbReference type="EMBL" id="BONF01000011">
    <property type="protein sequence ID" value="GIF80999.1"/>
    <property type="molecule type" value="Genomic_DNA"/>
</dbReference>
<keyword evidence="1" id="KW-1133">Transmembrane helix</keyword>